<evidence type="ECO:0000313" key="7">
    <source>
        <dbReference type="Proteomes" id="UP001066276"/>
    </source>
</evidence>
<keyword evidence="7" id="KW-1185">Reference proteome</keyword>
<feature type="transmembrane region" description="Helical" evidence="5">
    <location>
        <begin position="78"/>
        <end position="101"/>
    </location>
</feature>
<feature type="transmembrane region" description="Helical" evidence="5">
    <location>
        <begin position="53"/>
        <end position="72"/>
    </location>
</feature>
<dbReference type="GO" id="GO:0016020">
    <property type="term" value="C:membrane"/>
    <property type="evidence" value="ECO:0007669"/>
    <property type="project" value="UniProtKB-SubCell"/>
</dbReference>
<dbReference type="AlphaFoldDB" id="A0AAV7SX54"/>
<evidence type="ECO:0000256" key="5">
    <source>
        <dbReference type="SAM" id="Phobius"/>
    </source>
</evidence>
<dbReference type="Proteomes" id="UP001066276">
    <property type="component" value="Chromosome 4_1"/>
</dbReference>
<dbReference type="InterPro" id="IPR007237">
    <property type="entry name" value="CD20-like"/>
</dbReference>
<feature type="non-terminal residue" evidence="6">
    <location>
        <position position="112"/>
    </location>
</feature>
<keyword evidence="3 5" id="KW-1133">Transmembrane helix</keyword>
<feature type="non-terminal residue" evidence="6">
    <location>
        <position position="1"/>
    </location>
</feature>
<keyword evidence="4 5" id="KW-0472">Membrane</keyword>
<protein>
    <submittedName>
        <fullName evidence="6">Uncharacterized protein</fullName>
    </submittedName>
</protein>
<organism evidence="6 7">
    <name type="scientific">Pleurodeles waltl</name>
    <name type="common">Iberian ribbed newt</name>
    <dbReference type="NCBI Taxonomy" id="8319"/>
    <lineage>
        <taxon>Eukaryota</taxon>
        <taxon>Metazoa</taxon>
        <taxon>Chordata</taxon>
        <taxon>Craniata</taxon>
        <taxon>Vertebrata</taxon>
        <taxon>Euteleostomi</taxon>
        <taxon>Amphibia</taxon>
        <taxon>Batrachia</taxon>
        <taxon>Caudata</taxon>
        <taxon>Salamandroidea</taxon>
        <taxon>Salamandridae</taxon>
        <taxon>Pleurodelinae</taxon>
        <taxon>Pleurodeles</taxon>
    </lineage>
</organism>
<reference evidence="6" key="1">
    <citation type="journal article" date="2022" name="bioRxiv">
        <title>Sequencing and chromosome-scale assembly of the giantPleurodeles waltlgenome.</title>
        <authorList>
            <person name="Brown T."/>
            <person name="Elewa A."/>
            <person name="Iarovenko S."/>
            <person name="Subramanian E."/>
            <person name="Araus A.J."/>
            <person name="Petzold A."/>
            <person name="Susuki M."/>
            <person name="Suzuki K.-i.T."/>
            <person name="Hayashi T."/>
            <person name="Toyoda A."/>
            <person name="Oliveira C."/>
            <person name="Osipova E."/>
            <person name="Leigh N.D."/>
            <person name="Simon A."/>
            <person name="Yun M.H."/>
        </authorList>
    </citation>
    <scope>NUCLEOTIDE SEQUENCE</scope>
    <source>
        <strain evidence="6">20211129_DDA</strain>
        <tissue evidence="6">Liver</tissue>
    </source>
</reference>
<keyword evidence="2 5" id="KW-0812">Transmembrane</keyword>
<dbReference type="Pfam" id="PF04103">
    <property type="entry name" value="CD20"/>
    <property type="match status" value="1"/>
</dbReference>
<name>A0AAV7SX54_PLEWA</name>
<comment type="subcellular location">
    <subcellularLocation>
        <location evidence="1">Membrane</location>
        <topology evidence="1">Multi-pass membrane protein</topology>
    </subcellularLocation>
</comment>
<evidence type="ECO:0000256" key="2">
    <source>
        <dbReference type="ARBA" id="ARBA00022692"/>
    </source>
</evidence>
<evidence type="ECO:0000256" key="3">
    <source>
        <dbReference type="ARBA" id="ARBA00022989"/>
    </source>
</evidence>
<evidence type="ECO:0000256" key="1">
    <source>
        <dbReference type="ARBA" id="ARBA00004141"/>
    </source>
</evidence>
<comment type="caution">
    <text evidence="6">The sequence shown here is derived from an EMBL/GenBank/DDBJ whole genome shotgun (WGS) entry which is preliminary data.</text>
</comment>
<gene>
    <name evidence="6" type="ORF">NDU88_000486</name>
</gene>
<sequence>CWGSMASSISLPTSGYTNSGVNHFNIPINFPPRTRAPTSVQTPEPVKATKKGYLQVLLGFIGLALGLVLFILQDDWGTFTAGIGVPFWSSATYIFSGGLTIRMTINSNSTRC</sequence>
<evidence type="ECO:0000256" key="4">
    <source>
        <dbReference type="ARBA" id="ARBA00023136"/>
    </source>
</evidence>
<dbReference type="EMBL" id="JANPWB010000007">
    <property type="protein sequence ID" value="KAJ1168566.1"/>
    <property type="molecule type" value="Genomic_DNA"/>
</dbReference>
<evidence type="ECO:0000313" key="6">
    <source>
        <dbReference type="EMBL" id="KAJ1168566.1"/>
    </source>
</evidence>
<proteinExistence type="predicted"/>
<accession>A0AAV7SX54</accession>